<dbReference type="SUPFAM" id="SSF69118">
    <property type="entry name" value="AhpD-like"/>
    <property type="match status" value="2"/>
</dbReference>
<dbReference type="Gene3D" id="1.20.1290.10">
    <property type="entry name" value="AhpD-like"/>
    <property type="match status" value="2"/>
</dbReference>
<evidence type="ECO:0000256" key="1">
    <source>
        <dbReference type="SAM" id="MobiDB-lite"/>
    </source>
</evidence>
<evidence type="ECO:0008006" key="4">
    <source>
        <dbReference type="Google" id="ProtNLM"/>
    </source>
</evidence>
<dbReference type="InterPro" id="IPR029032">
    <property type="entry name" value="AhpD-like"/>
</dbReference>
<protein>
    <recommendedName>
        <fullName evidence="4">Carboxymuconolactone decarboxylase family protein</fullName>
    </recommendedName>
</protein>
<dbReference type="PANTHER" id="PTHR34846:SF5">
    <property type="entry name" value="CARBOXYMUCONOLACTONE DECARBOXYLASE-LIKE DOMAIN-CONTAINING PROTEIN"/>
    <property type="match status" value="1"/>
</dbReference>
<dbReference type="RefSeq" id="WP_181580762.1">
    <property type="nucleotide sequence ID" value="NZ_CP059399.1"/>
</dbReference>
<reference evidence="2 3" key="1">
    <citation type="submission" date="2020-07" db="EMBL/GenBank/DDBJ databases">
        <authorList>
            <person name="Zhuang K."/>
            <person name="Ran Y."/>
        </authorList>
    </citation>
    <scope>NUCLEOTIDE SEQUENCE [LARGE SCALE GENOMIC DNA]</scope>
    <source>
        <strain evidence="2 3">WCH-YHL-001</strain>
    </source>
</reference>
<accession>A0A7D6ZB94</accession>
<dbReference type="AlphaFoldDB" id="A0A7D6ZB94"/>
<dbReference type="KEGG" id="nhu:H0264_30575"/>
<gene>
    <name evidence="2" type="ORF">H0264_30575</name>
</gene>
<dbReference type="PANTHER" id="PTHR34846">
    <property type="entry name" value="4-CARBOXYMUCONOLACTONE DECARBOXYLASE FAMILY PROTEIN (AFU_ORTHOLOGUE AFUA_6G11590)"/>
    <property type="match status" value="1"/>
</dbReference>
<dbReference type="Proteomes" id="UP000515512">
    <property type="component" value="Chromosome"/>
</dbReference>
<evidence type="ECO:0000313" key="2">
    <source>
        <dbReference type="EMBL" id="QLY29558.1"/>
    </source>
</evidence>
<organism evidence="2 3">
    <name type="scientific">Nocardia huaxiensis</name>
    <dbReference type="NCBI Taxonomy" id="2755382"/>
    <lineage>
        <taxon>Bacteria</taxon>
        <taxon>Bacillati</taxon>
        <taxon>Actinomycetota</taxon>
        <taxon>Actinomycetes</taxon>
        <taxon>Mycobacteriales</taxon>
        <taxon>Nocardiaceae</taxon>
        <taxon>Nocardia</taxon>
    </lineage>
</organism>
<name>A0A7D6ZB94_9NOCA</name>
<dbReference type="EMBL" id="CP059399">
    <property type="protein sequence ID" value="QLY29558.1"/>
    <property type="molecule type" value="Genomic_DNA"/>
</dbReference>
<evidence type="ECO:0000313" key="3">
    <source>
        <dbReference type="Proteomes" id="UP000515512"/>
    </source>
</evidence>
<proteinExistence type="predicted"/>
<feature type="region of interest" description="Disordered" evidence="1">
    <location>
        <begin position="173"/>
        <end position="211"/>
    </location>
</feature>
<sequence>MDGLGWPAPRVPRLRPRWGWLRYLLPGSTQIWWIGTVHPRLLAVLFALEGPAEFGQLLVAKLRHRDIELLVLRATWNAGHFYHYAAHALWARVRERPGFLEAVQAGPGHRRWSGRQAALLRAADELHEDLAIGPATVARLRELGYTDRELVEICFVTAHYQLIAMLEESAGMPPEPLLGRPRSRSGAQPRRPRTGIRHPAPGLNPGTPWTPGDAALAPQRPLRALIGWYGRTMARVSTLDAAEVGAALHPAPDTATDRAKLLARAVAELDREFFLSDDTWRELLDHFTVRQIMELCVLVGHYRTHEMIAHTMNADR</sequence>
<keyword evidence="3" id="KW-1185">Reference proteome</keyword>